<sequence>MNRTATTIATTAAALLALTACTVDNPPATPSYKDGAEASTATATASFDTRPAGIPPKPEGAEREALLGALRTINPALAEDPDNAIDNARNQCSAINGGGDNVDSLAQQRFSTGSHEVTTVEAKAINATLGATFCKTA</sequence>
<keyword evidence="2" id="KW-0732">Signal</keyword>
<keyword evidence="4" id="KW-1185">Reference proteome</keyword>
<feature type="signal peptide" evidence="2">
    <location>
        <begin position="1"/>
        <end position="22"/>
    </location>
</feature>
<feature type="compositionally biased region" description="Low complexity" evidence="1">
    <location>
        <begin position="37"/>
        <end position="46"/>
    </location>
</feature>
<reference evidence="3 4" key="1">
    <citation type="submission" date="2024-10" db="EMBL/GenBank/DDBJ databases">
        <title>The Natural Products Discovery Center: Release of the First 8490 Sequenced Strains for Exploring Actinobacteria Biosynthetic Diversity.</title>
        <authorList>
            <person name="Kalkreuter E."/>
            <person name="Kautsar S.A."/>
            <person name="Yang D."/>
            <person name="Bader C.D."/>
            <person name="Teijaro C.N."/>
            <person name="Fluegel L."/>
            <person name="Davis C.M."/>
            <person name="Simpson J.R."/>
            <person name="Lauterbach L."/>
            <person name="Steele A.D."/>
            <person name="Gui C."/>
            <person name="Meng S."/>
            <person name="Li G."/>
            <person name="Viehrig K."/>
            <person name="Ye F."/>
            <person name="Su P."/>
            <person name="Kiefer A.F."/>
            <person name="Nichols A."/>
            <person name="Cepeda A.J."/>
            <person name="Yan W."/>
            <person name="Fan B."/>
            <person name="Jiang Y."/>
            <person name="Adhikari A."/>
            <person name="Zheng C.-J."/>
            <person name="Schuster L."/>
            <person name="Cowan T.M."/>
            <person name="Smanski M.J."/>
            <person name="Chevrette M.G."/>
            <person name="De Carvalho L.P.S."/>
            <person name="Shen B."/>
        </authorList>
    </citation>
    <scope>NUCLEOTIDE SEQUENCE [LARGE SCALE GENOMIC DNA]</scope>
    <source>
        <strain evidence="3 4">NPDC012605</strain>
    </source>
</reference>
<evidence type="ECO:0000313" key="3">
    <source>
        <dbReference type="EMBL" id="MFF5922752.1"/>
    </source>
</evidence>
<proteinExistence type="predicted"/>
<feature type="region of interest" description="Disordered" evidence="1">
    <location>
        <begin position="30"/>
        <end position="56"/>
    </location>
</feature>
<dbReference type="EMBL" id="JBIBDZ010000011">
    <property type="protein sequence ID" value="MFF5922752.1"/>
    <property type="molecule type" value="Genomic_DNA"/>
</dbReference>
<gene>
    <name evidence="3" type="ORF">ACFY8C_31190</name>
</gene>
<protein>
    <recommendedName>
        <fullName evidence="5">DUF732 domain-containing protein</fullName>
    </recommendedName>
</protein>
<evidence type="ECO:0000256" key="1">
    <source>
        <dbReference type="SAM" id="MobiDB-lite"/>
    </source>
</evidence>
<comment type="caution">
    <text evidence="3">The sequence shown here is derived from an EMBL/GenBank/DDBJ whole genome shotgun (WGS) entry which is preliminary data.</text>
</comment>
<feature type="chain" id="PRO_5045852300" description="DUF732 domain-containing protein" evidence="2">
    <location>
        <begin position="23"/>
        <end position="137"/>
    </location>
</feature>
<dbReference type="RefSeq" id="WP_030325127.1">
    <property type="nucleotide sequence ID" value="NZ_JBIBDZ010000011.1"/>
</dbReference>
<organism evidence="3 4">
    <name type="scientific">Streptomyces flavochromogenes</name>
    <dbReference type="NCBI Taxonomy" id="68199"/>
    <lineage>
        <taxon>Bacteria</taxon>
        <taxon>Bacillati</taxon>
        <taxon>Actinomycetota</taxon>
        <taxon>Actinomycetes</taxon>
        <taxon>Kitasatosporales</taxon>
        <taxon>Streptomycetaceae</taxon>
        <taxon>Streptomyces</taxon>
    </lineage>
</organism>
<accession>A0ABW6XZH3</accession>
<evidence type="ECO:0000256" key="2">
    <source>
        <dbReference type="SAM" id="SignalP"/>
    </source>
</evidence>
<evidence type="ECO:0008006" key="5">
    <source>
        <dbReference type="Google" id="ProtNLM"/>
    </source>
</evidence>
<dbReference type="Proteomes" id="UP001602370">
    <property type="component" value="Unassembled WGS sequence"/>
</dbReference>
<name>A0ABW6XZH3_9ACTN</name>
<evidence type="ECO:0000313" key="4">
    <source>
        <dbReference type="Proteomes" id="UP001602370"/>
    </source>
</evidence>
<dbReference type="PROSITE" id="PS51257">
    <property type="entry name" value="PROKAR_LIPOPROTEIN"/>
    <property type="match status" value="1"/>
</dbReference>